<dbReference type="Pfam" id="PF00106">
    <property type="entry name" value="adh_short"/>
    <property type="match status" value="1"/>
</dbReference>
<organism evidence="3 4">
    <name type="scientific">Fluviispira multicolorata</name>
    <dbReference type="NCBI Taxonomy" id="2654512"/>
    <lineage>
        <taxon>Bacteria</taxon>
        <taxon>Pseudomonadati</taxon>
        <taxon>Bdellovibrionota</taxon>
        <taxon>Oligoflexia</taxon>
        <taxon>Silvanigrellales</taxon>
        <taxon>Silvanigrellaceae</taxon>
        <taxon>Fluviispira</taxon>
    </lineage>
</organism>
<evidence type="ECO:0000313" key="4">
    <source>
        <dbReference type="Proteomes" id="UP000442694"/>
    </source>
</evidence>
<dbReference type="GO" id="GO:0016616">
    <property type="term" value="F:oxidoreductase activity, acting on the CH-OH group of donors, NAD or NADP as acceptor"/>
    <property type="evidence" value="ECO:0007669"/>
    <property type="project" value="TreeGrafter"/>
</dbReference>
<accession>A0A833JGK9</accession>
<dbReference type="PANTHER" id="PTHR42760">
    <property type="entry name" value="SHORT-CHAIN DEHYDROGENASES/REDUCTASES FAMILY MEMBER"/>
    <property type="match status" value="1"/>
</dbReference>
<gene>
    <name evidence="3" type="ORF">GCL57_05945</name>
</gene>
<dbReference type="PRINTS" id="PR00080">
    <property type="entry name" value="SDRFAMILY"/>
</dbReference>
<dbReference type="AlphaFoldDB" id="A0A833JGK9"/>
<sequence length="251" mass="27216">MKRFINKNILVTGAASGIGKATALRIASEGGNLALLDNHADNLITLVEDLKKFDVKIVYSQCDVSEFEQTKICIDKLCNTLGGVQGLSHNAGILRSYKTHEMQLSQWNELIAVNLTGTFNVNRHALPWLLKNETSYLVNTSSSACEQPHPWLAAYAATKGAIKSFTRSLFVEYFQQGLHANCILPGAIITDLGNSFDIPKGVNPELIKTLNPLGNKLYAEPSKAAGVTAMLLSDEAFHINGTEISIDGGKV</sequence>
<dbReference type="Proteomes" id="UP000442694">
    <property type="component" value="Unassembled WGS sequence"/>
</dbReference>
<comment type="similarity">
    <text evidence="1 2">Belongs to the short-chain dehydrogenases/reductases (SDR) family.</text>
</comment>
<dbReference type="Gene3D" id="3.40.50.720">
    <property type="entry name" value="NAD(P)-binding Rossmann-like Domain"/>
    <property type="match status" value="1"/>
</dbReference>
<keyword evidence="4" id="KW-1185">Reference proteome</keyword>
<proteinExistence type="inferred from homology"/>
<protein>
    <submittedName>
        <fullName evidence="3">SDR family NAD(P)-dependent oxidoreductase</fullName>
    </submittedName>
</protein>
<dbReference type="InterPro" id="IPR036291">
    <property type="entry name" value="NAD(P)-bd_dom_sf"/>
</dbReference>
<dbReference type="RefSeq" id="WP_152212425.1">
    <property type="nucleotide sequence ID" value="NZ_WFLN01000005.1"/>
</dbReference>
<evidence type="ECO:0000313" key="3">
    <source>
        <dbReference type="EMBL" id="KAB8032186.1"/>
    </source>
</evidence>
<reference evidence="3 4" key="1">
    <citation type="submission" date="2019-10" db="EMBL/GenBank/DDBJ databases">
        <title>New genus of Silvanigrellaceae.</title>
        <authorList>
            <person name="Pitt A."/>
            <person name="Hahn M.W."/>
        </authorList>
    </citation>
    <scope>NUCLEOTIDE SEQUENCE [LARGE SCALE GENOMIC DNA]</scope>
    <source>
        <strain evidence="3 4">33A1-SZDP</strain>
    </source>
</reference>
<dbReference type="EMBL" id="WFLN01000005">
    <property type="protein sequence ID" value="KAB8032186.1"/>
    <property type="molecule type" value="Genomic_DNA"/>
</dbReference>
<dbReference type="PRINTS" id="PR00081">
    <property type="entry name" value="GDHRDH"/>
</dbReference>
<evidence type="ECO:0000256" key="2">
    <source>
        <dbReference type="RuleBase" id="RU000363"/>
    </source>
</evidence>
<dbReference type="InterPro" id="IPR002347">
    <property type="entry name" value="SDR_fam"/>
</dbReference>
<name>A0A833JGK9_9BACT</name>
<dbReference type="SUPFAM" id="SSF51735">
    <property type="entry name" value="NAD(P)-binding Rossmann-fold domains"/>
    <property type="match status" value="1"/>
</dbReference>
<dbReference type="CDD" id="cd05233">
    <property type="entry name" value="SDR_c"/>
    <property type="match status" value="1"/>
</dbReference>
<evidence type="ECO:0000256" key="1">
    <source>
        <dbReference type="ARBA" id="ARBA00006484"/>
    </source>
</evidence>
<comment type="caution">
    <text evidence="3">The sequence shown here is derived from an EMBL/GenBank/DDBJ whole genome shotgun (WGS) entry which is preliminary data.</text>
</comment>